<keyword evidence="1" id="KW-0472">Membrane</keyword>
<sequence length="174" mass="20265">MKKTAYTSEPTNQSKGFTLIEVLVVIAIISLVFGVLSYSLYSSITNSLELSKTSENIKNLSSFFWDMEKKFSTSKALYLKNFNGSPVLTLYNTAGNNKGLVKSVFFIKENFLYYYEYPYIYADPFFYDEKESYKLFKVKDVKIYVVKDNQQMMEFQGMPDYLVFEIDGTKMVFK</sequence>
<name>A0A831YD55_9AQUI</name>
<keyword evidence="1" id="KW-0812">Transmembrane</keyword>
<dbReference type="Proteomes" id="UP000885621">
    <property type="component" value="Unassembled WGS sequence"/>
</dbReference>
<protein>
    <submittedName>
        <fullName evidence="2">Type II secretion system protein</fullName>
    </submittedName>
</protein>
<reference evidence="2" key="1">
    <citation type="journal article" date="2020" name="mSystems">
        <title>Genome- and Community-Level Interaction Insights into Carbon Utilization and Element Cycling Functions of Hydrothermarchaeota in Hydrothermal Sediment.</title>
        <authorList>
            <person name="Zhou Z."/>
            <person name="Liu Y."/>
            <person name="Xu W."/>
            <person name="Pan J."/>
            <person name="Luo Z.H."/>
            <person name="Li M."/>
        </authorList>
    </citation>
    <scope>NUCLEOTIDE SEQUENCE [LARGE SCALE GENOMIC DNA]</scope>
    <source>
        <strain evidence="2">SpSt-1257</strain>
    </source>
</reference>
<dbReference type="AlphaFoldDB" id="A0A831YD55"/>
<dbReference type="PROSITE" id="PS00409">
    <property type="entry name" value="PROKAR_NTER_METHYL"/>
    <property type="match status" value="1"/>
</dbReference>
<dbReference type="EMBL" id="DSFC01000244">
    <property type="protein sequence ID" value="HEV09596.1"/>
    <property type="molecule type" value="Genomic_DNA"/>
</dbReference>
<dbReference type="SUPFAM" id="SSF54523">
    <property type="entry name" value="Pili subunits"/>
    <property type="match status" value="1"/>
</dbReference>
<comment type="caution">
    <text evidence="2">The sequence shown here is derived from an EMBL/GenBank/DDBJ whole genome shotgun (WGS) entry which is preliminary data.</text>
</comment>
<dbReference type="Pfam" id="PF07963">
    <property type="entry name" value="N_methyl"/>
    <property type="match status" value="1"/>
</dbReference>
<feature type="transmembrane region" description="Helical" evidence="1">
    <location>
        <begin position="20"/>
        <end position="41"/>
    </location>
</feature>
<dbReference type="InterPro" id="IPR045584">
    <property type="entry name" value="Pilin-like"/>
</dbReference>
<evidence type="ECO:0000313" key="2">
    <source>
        <dbReference type="EMBL" id="HEV09596.1"/>
    </source>
</evidence>
<organism evidence="2">
    <name type="scientific">Sulfurihydrogenibium azorense</name>
    <dbReference type="NCBI Taxonomy" id="309806"/>
    <lineage>
        <taxon>Bacteria</taxon>
        <taxon>Pseudomonadati</taxon>
        <taxon>Aquificota</taxon>
        <taxon>Aquificia</taxon>
        <taxon>Aquificales</taxon>
        <taxon>Hydrogenothermaceae</taxon>
        <taxon>Sulfurihydrogenibium</taxon>
    </lineage>
</organism>
<dbReference type="Gene3D" id="3.30.700.10">
    <property type="entry name" value="Glycoprotein, Type 4 Pilin"/>
    <property type="match status" value="1"/>
</dbReference>
<dbReference type="InterPro" id="IPR012902">
    <property type="entry name" value="N_methyl_site"/>
</dbReference>
<accession>A0A831YD55</accession>
<evidence type="ECO:0000256" key="1">
    <source>
        <dbReference type="SAM" id="Phobius"/>
    </source>
</evidence>
<keyword evidence="1" id="KW-1133">Transmembrane helix</keyword>
<dbReference type="NCBIfam" id="TIGR02532">
    <property type="entry name" value="IV_pilin_GFxxxE"/>
    <property type="match status" value="1"/>
</dbReference>
<gene>
    <name evidence="2" type="ORF">ENO34_04260</name>
</gene>
<proteinExistence type="predicted"/>